<proteinExistence type="inferred from homology"/>
<evidence type="ECO:0000256" key="2">
    <source>
        <dbReference type="ARBA" id="ARBA00022516"/>
    </source>
</evidence>
<dbReference type="CDD" id="cd05236">
    <property type="entry name" value="FAR-N_SDR_e"/>
    <property type="match status" value="1"/>
</dbReference>
<organism evidence="7 8">
    <name type="scientific">Pseudolycoriella hygida</name>
    <dbReference type="NCBI Taxonomy" id="35572"/>
    <lineage>
        <taxon>Eukaryota</taxon>
        <taxon>Metazoa</taxon>
        <taxon>Ecdysozoa</taxon>
        <taxon>Arthropoda</taxon>
        <taxon>Hexapoda</taxon>
        <taxon>Insecta</taxon>
        <taxon>Pterygota</taxon>
        <taxon>Neoptera</taxon>
        <taxon>Endopterygota</taxon>
        <taxon>Diptera</taxon>
        <taxon>Nematocera</taxon>
        <taxon>Sciaroidea</taxon>
        <taxon>Sciaridae</taxon>
        <taxon>Pseudolycoriella</taxon>
    </lineage>
</organism>
<dbReference type="PANTHER" id="PTHR11011:SF60">
    <property type="entry name" value="FATTY ACYL-COA REDUCTASE-RELATED"/>
    <property type="match status" value="1"/>
</dbReference>
<dbReference type="Proteomes" id="UP001151699">
    <property type="component" value="Chromosome C"/>
</dbReference>
<keyword evidence="4" id="KW-0472">Membrane</keyword>
<dbReference type="GO" id="GO:0005777">
    <property type="term" value="C:peroxisome"/>
    <property type="evidence" value="ECO:0007669"/>
    <property type="project" value="TreeGrafter"/>
</dbReference>
<feature type="domain" description="Thioester reductase (TE)" evidence="6">
    <location>
        <begin position="29"/>
        <end position="299"/>
    </location>
</feature>
<dbReference type="AlphaFoldDB" id="A0A9Q0MRH7"/>
<evidence type="ECO:0000313" key="8">
    <source>
        <dbReference type="Proteomes" id="UP001151699"/>
    </source>
</evidence>
<keyword evidence="4" id="KW-0521">NADP</keyword>
<sequence length="508" mass="57896">MDNDKTQTNGIDLNYSPILSYYCGKKVFLTGVTGFLGECFVTKLLRIGVKTVYVLIRSRKKMTPQERLDKLLQSPIFEPLRKERPDFAHHIVLIDGTLDQLELNISIADQTTLFENIEIIVHSAADVRFDVPLAEAALRNIRGTRELLKLAKRMKKLENFIHISTAFAFCMRNVIGEDFYEPPLDSDVIIRITESLASESDLDILNAVGAKIIKPWPNTYTFSKAITEDLVRKYRKYFKITIVKPSIVTATFHEPIEGWASNYSGANGVFAGIVGGVLRCLKLEENVAIDMVYGDYVINGTLAAAYEVSTNKNVNPPIYNIISSNDYITTFDAMVKEILPHRKSAVPLIALWYPAFNFCHFGISYFFYNMALHVIPAVIFDTVLSLSGKKRRILKLYRQIHSFGDVINFFICSSFKFENNNMKRVCRNMTLGDKKKFPCDFGEVNWPEYRDTYVYKGIVATLLGDRSDKQTLKQNALKMGAVHYSFLTLCVCLFSYVFYVVLKKIFPI</sequence>
<comment type="catalytic activity">
    <reaction evidence="4">
        <text>a long-chain fatty acyl-CoA + 2 NADPH + 2 H(+) = a long-chain primary fatty alcohol + 2 NADP(+) + CoA</text>
        <dbReference type="Rhea" id="RHEA:52716"/>
        <dbReference type="ChEBI" id="CHEBI:15378"/>
        <dbReference type="ChEBI" id="CHEBI:57287"/>
        <dbReference type="ChEBI" id="CHEBI:57783"/>
        <dbReference type="ChEBI" id="CHEBI:58349"/>
        <dbReference type="ChEBI" id="CHEBI:77396"/>
        <dbReference type="ChEBI" id="CHEBI:83139"/>
        <dbReference type="EC" id="1.2.1.84"/>
    </reaction>
</comment>
<evidence type="ECO:0000259" key="5">
    <source>
        <dbReference type="Pfam" id="PF03015"/>
    </source>
</evidence>
<dbReference type="CDD" id="cd09071">
    <property type="entry name" value="FAR_C"/>
    <property type="match status" value="1"/>
</dbReference>
<comment type="similarity">
    <text evidence="1 4">Belongs to the fatty acyl-CoA reductase family.</text>
</comment>
<dbReference type="Gene3D" id="3.40.50.720">
    <property type="entry name" value="NAD(P)-binding Rossmann-like Domain"/>
    <property type="match status" value="1"/>
</dbReference>
<keyword evidence="2 4" id="KW-0444">Lipid biosynthesis</keyword>
<accession>A0A9Q0MRH7</accession>
<dbReference type="EMBL" id="WJQU01000004">
    <property type="protein sequence ID" value="KAJ6636616.1"/>
    <property type="molecule type" value="Genomic_DNA"/>
</dbReference>
<feature type="domain" description="Fatty acyl-CoA reductase C-terminal" evidence="5">
    <location>
        <begin position="372"/>
        <end position="462"/>
    </location>
</feature>
<comment type="caution">
    <text evidence="7">The sequence shown here is derived from an EMBL/GenBank/DDBJ whole genome shotgun (WGS) entry which is preliminary data.</text>
</comment>
<gene>
    <name evidence="7" type="primary">wat_3</name>
    <name evidence="7" type="ORF">Bhyg_15207</name>
</gene>
<dbReference type="InterPro" id="IPR033640">
    <property type="entry name" value="FAR_C"/>
</dbReference>
<evidence type="ECO:0000259" key="6">
    <source>
        <dbReference type="Pfam" id="PF07993"/>
    </source>
</evidence>
<reference evidence="7" key="1">
    <citation type="submission" date="2022-07" db="EMBL/GenBank/DDBJ databases">
        <authorList>
            <person name="Trinca V."/>
            <person name="Uliana J.V.C."/>
            <person name="Torres T.T."/>
            <person name="Ward R.J."/>
            <person name="Monesi N."/>
        </authorList>
    </citation>
    <scope>NUCLEOTIDE SEQUENCE</scope>
    <source>
        <strain evidence="7">HSMRA1968</strain>
        <tissue evidence="7">Whole embryos</tissue>
    </source>
</reference>
<name>A0A9Q0MRH7_9DIPT</name>
<evidence type="ECO:0000256" key="1">
    <source>
        <dbReference type="ARBA" id="ARBA00005928"/>
    </source>
</evidence>
<keyword evidence="4" id="KW-0560">Oxidoreductase</keyword>
<dbReference type="GO" id="GO:0080019">
    <property type="term" value="F:alcohol-forming very long-chain fatty acyl-CoA reductase activity"/>
    <property type="evidence" value="ECO:0007669"/>
    <property type="project" value="InterPro"/>
</dbReference>
<evidence type="ECO:0000256" key="4">
    <source>
        <dbReference type="RuleBase" id="RU363097"/>
    </source>
</evidence>
<dbReference type="Pfam" id="PF03015">
    <property type="entry name" value="Sterile"/>
    <property type="match status" value="1"/>
</dbReference>
<protein>
    <recommendedName>
        <fullName evidence="4">Fatty acyl-CoA reductase</fullName>
        <ecNumber evidence="4">1.2.1.84</ecNumber>
    </recommendedName>
</protein>
<evidence type="ECO:0000313" key="7">
    <source>
        <dbReference type="EMBL" id="KAJ6636616.1"/>
    </source>
</evidence>
<dbReference type="Pfam" id="PF07993">
    <property type="entry name" value="NAD_binding_4"/>
    <property type="match status" value="1"/>
</dbReference>
<dbReference type="InterPro" id="IPR026055">
    <property type="entry name" value="FAR"/>
</dbReference>
<dbReference type="GO" id="GO:0035336">
    <property type="term" value="P:long-chain fatty-acyl-CoA metabolic process"/>
    <property type="evidence" value="ECO:0007669"/>
    <property type="project" value="TreeGrafter"/>
</dbReference>
<dbReference type="GO" id="GO:0102965">
    <property type="term" value="F:alcohol-forming long-chain fatty acyl-CoA reductase activity"/>
    <property type="evidence" value="ECO:0007669"/>
    <property type="project" value="UniProtKB-EC"/>
</dbReference>
<keyword evidence="3 4" id="KW-0443">Lipid metabolism</keyword>
<keyword evidence="4" id="KW-1133">Transmembrane helix</keyword>
<evidence type="ECO:0000256" key="3">
    <source>
        <dbReference type="ARBA" id="ARBA00023098"/>
    </source>
</evidence>
<feature type="transmembrane region" description="Helical" evidence="4">
    <location>
        <begin position="481"/>
        <end position="502"/>
    </location>
</feature>
<comment type="function">
    <text evidence="4">Catalyzes the reduction of fatty acyl-CoA to fatty alcohols.</text>
</comment>
<dbReference type="OrthoDB" id="429813at2759"/>
<dbReference type="InterPro" id="IPR036291">
    <property type="entry name" value="NAD(P)-bd_dom_sf"/>
</dbReference>
<keyword evidence="8" id="KW-1185">Reference proteome</keyword>
<dbReference type="EC" id="1.2.1.84" evidence="4"/>
<dbReference type="InterPro" id="IPR013120">
    <property type="entry name" value="FAR_NAD-bd"/>
</dbReference>
<feature type="transmembrane region" description="Helical" evidence="4">
    <location>
        <begin position="365"/>
        <end position="386"/>
    </location>
</feature>
<keyword evidence="4" id="KW-0812">Transmembrane</keyword>
<dbReference type="PANTHER" id="PTHR11011">
    <property type="entry name" value="MALE STERILITY PROTEIN 2-RELATED"/>
    <property type="match status" value="1"/>
</dbReference>
<dbReference type="SUPFAM" id="SSF51735">
    <property type="entry name" value="NAD(P)-binding Rossmann-fold domains"/>
    <property type="match status" value="1"/>
</dbReference>